<dbReference type="Pfam" id="PF14608">
    <property type="entry name" value="zf-CCCH_2"/>
    <property type="match status" value="1"/>
</dbReference>
<feature type="domain" description="C3H1-type" evidence="8">
    <location>
        <begin position="98"/>
        <end position="125"/>
    </location>
</feature>
<dbReference type="EMBL" id="JAGGNH010000001">
    <property type="protein sequence ID" value="KAJ0987918.1"/>
    <property type="molecule type" value="Genomic_DNA"/>
</dbReference>
<keyword evidence="1 6" id="KW-0479">Metal-binding</keyword>
<dbReference type="PROSITE" id="PS50103">
    <property type="entry name" value="ZF_C3H1"/>
    <property type="match status" value="3"/>
</dbReference>
<feature type="region of interest" description="Disordered" evidence="7">
    <location>
        <begin position="135"/>
        <end position="168"/>
    </location>
</feature>
<dbReference type="PANTHER" id="PTHR15725:SF0">
    <property type="entry name" value="ZINC FINGER CCCH DOMAIN-CONTAINING PROTEIN 32-LIKE"/>
    <property type="match status" value="1"/>
</dbReference>
<dbReference type="GO" id="GO:0003677">
    <property type="term" value="F:DNA binding"/>
    <property type="evidence" value="ECO:0007669"/>
    <property type="project" value="UniProtKB-KW"/>
</dbReference>
<feature type="compositionally biased region" description="Basic and acidic residues" evidence="7">
    <location>
        <begin position="529"/>
        <end position="538"/>
    </location>
</feature>
<feature type="compositionally biased region" description="Polar residues" evidence="7">
    <location>
        <begin position="145"/>
        <end position="166"/>
    </location>
</feature>
<evidence type="ECO:0000256" key="5">
    <source>
        <dbReference type="ARBA" id="ARBA00023125"/>
    </source>
</evidence>
<feature type="region of interest" description="Disordered" evidence="7">
    <location>
        <begin position="441"/>
        <end position="557"/>
    </location>
</feature>
<evidence type="ECO:0000259" key="8">
    <source>
        <dbReference type="PROSITE" id="PS50103"/>
    </source>
</evidence>
<dbReference type="InterPro" id="IPR041686">
    <property type="entry name" value="Znf-CCCH_3"/>
</dbReference>
<evidence type="ECO:0000256" key="1">
    <source>
        <dbReference type="ARBA" id="ARBA00022723"/>
    </source>
</evidence>
<feature type="zinc finger region" description="C3H1-type" evidence="6">
    <location>
        <begin position="98"/>
        <end position="125"/>
    </location>
</feature>
<feature type="domain" description="C3H1-type" evidence="8">
    <location>
        <begin position="19"/>
        <end position="48"/>
    </location>
</feature>
<keyword evidence="10" id="KW-1185">Reference proteome</keyword>
<feature type="compositionally biased region" description="Basic and acidic residues" evidence="7">
    <location>
        <begin position="545"/>
        <end position="557"/>
    </location>
</feature>
<dbReference type="PANTHER" id="PTHR15725">
    <property type="entry name" value="ZN-FINGER, C-X8-C-X5-C-X3-H TYPE-CONTAINING"/>
    <property type="match status" value="1"/>
</dbReference>
<dbReference type="AlphaFoldDB" id="A0A9D5HT85"/>
<dbReference type="FunFam" id="4.10.1000.10:FF:000021">
    <property type="entry name" value="Zinc finger CCCH domain-containing protein 17"/>
    <property type="match status" value="1"/>
</dbReference>
<name>A0A9D5HT85_9LILI</name>
<keyword evidence="3 6" id="KW-0863">Zinc-finger</keyword>
<sequence length="557" mass="64204">MATGSSAIHPPAMEGDEARKGNTDCVYFLASPLTCKKGSECEYRHSDSARLNPRSCWYWLSGSCLNPNCAFRHPPLEGFTDTTSNSLKFARQTPALTKKSNTPCYFYFNAYCIKGDHCPFMHDPFSAQNIQNQAPDAPTMEAPETKNSTGSNTGSAPMEVQANSRQETSEVIKHCHSKEVPQPLSSANIFKEPTSSAESSRPDSEEQPAVRLDKLFPAMRDLNRGSNYLQDQNMEKLVEECLERDEWREFSPGFDVLVDAGSEQQTYQDETEYVLTHGRESEELHTCLFQYGFKSSAGHDPSYPDIDHNLYDSYDQFYSRSTPDYFRRDFEDLRMIERISEPLYHRKRRPSCMDWEMGDRDVVDLRDHLRRRRMDVLQPCWRSMRPYYSQNRHGSRVHRMRCSPNGRLASEIGENMIFTSFHKIEPAFLDSLRLEQLGYSQHSRHTRSRLRERGRWRRQTNPYASTARSSTHASDFTGPKSLAQIREEKSRTKLHMSQCPARTASDEFAGPKPLTELLKHKKRPLPVTEDIKQDHLEPELNNLTAEKKDGKCESDFE</sequence>
<feature type="zinc finger region" description="C3H1-type" evidence="6">
    <location>
        <begin position="19"/>
        <end position="48"/>
    </location>
</feature>
<feature type="domain" description="C3H1-type" evidence="8">
    <location>
        <begin position="50"/>
        <end position="76"/>
    </location>
</feature>
<evidence type="ECO:0000313" key="10">
    <source>
        <dbReference type="Proteomes" id="UP001085076"/>
    </source>
</evidence>
<dbReference type="GO" id="GO:0003729">
    <property type="term" value="F:mRNA binding"/>
    <property type="evidence" value="ECO:0007669"/>
    <property type="project" value="TreeGrafter"/>
</dbReference>
<dbReference type="Gene3D" id="4.10.1000.10">
    <property type="entry name" value="Zinc finger, CCCH-type"/>
    <property type="match status" value="1"/>
</dbReference>
<evidence type="ECO:0000256" key="6">
    <source>
        <dbReference type="PROSITE-ProRule" id="PRU00723"/>
    </source>
</evidence>
<keyword evidence="4 6" id="KW-0862">Zinc</keyword>
<organism evidence="9 10">
    <name type="scientific">Dioscorea zingiberensis</name>
    <dbReference type="NCBI Taxonomy" id="325984"/>
    <lineage>
        <taxon>Eukaryota</taxon>
        <taxon>Viridiplantae</taxon>
        <taxon>Streptophyta</taxon>
        <taxon>Embryophyta</taxon>
        <taxon>Tracheophyta</taxon>
        <taxon>Spermatophyta</taxon>
        <taxon>Magnoliopsida</taxon>
        <taxon>Liliopsida</taxon>
        <taxon>Dioscoreales</taxon>
        <taxon>Dioscoreaceae</taxon>
        <taxon>Dioscorea</taxon>
    </lineage>
</organism>
<dbReference type="SUPFAM" id="SSF90229">
    <property type="entry name" value="CCCH zinc finger"/>
    <property type="match status" value="1"/>
</dbReference>
<evidence type="ECO:0000256" key="4">
    <source>
        <dbReference type="ARBA" id="ARBA00022833"/>
    </source>
</evidence>
<proteinExistence type="predicted"/>
<dbReference type="Proteomes" id="UP001085076">
    <property type="component" value="Miscellaneous, Linkage group lg01"/>
</dbReference>
<accession>A0A9D5HT85</accession>
<keyword evidence="2" id="KW-0677">Repeat</keyword>
<evidence type="ECO:0000313" key="9">
    <source>
        <dbReference type="EMBL" id="KAJ0987918.1"/>
    </source>
</evidence>
<dbReference type="SMART" id="SM00356">
    <property type="entry name" value="ZnF_C3H1"/>
    <property type="match status" value="3"/>
</dbReference>
<evidence type="ECO:0000256" key="7">
    <source>
        <dbReference type="SAM" id="MobiDB-lite"/>
    </source>
</evidence>
<dbReference type="Pfam" id="PF15663">
    <property type="entry name" value="zf-CCCH_3"/>
    <property type="match status" value="1"/>
</dbReference>
<dbReference type="OrthoDB" id="5395350at2759"/>
<feature type="compositionally biased region" description="Polar residues" evidence="7">
    <location>
        <begin position="459"/>
        <end position="474"/>
    </location>
</feature>
<gene>
    <name evidence="9" type="ORF">J5N97_006274</name>
</gene>
<feature type="region of interest" description="Disordered" evidence="7">
    <location>
        <begin position="182"/>
        <end position="208"/>
    </location>
</feature>
<evidence type="ECO:0000256" key="3">
    <source>
        <dbReference type="ARBA" id="ARBA00022771"/>
    </source>
</evidence>
<protein>
    <recommendedName>
        <fullName evidence="8">C3H1-type domain-containing protein</fullName>
    </recommendedName>
</protein>
<dbReference type="InterPro" id="IPR036855">
    <property type="entry name" value="Znf_CCCH_sf"/>
</dbReference>
<feature type="compositionally biased region" description="Polar residues" evidence="7">
    <location>
        <begin position="183"/>
        <end position="199"/>
    </location>
</feature>
<dbReference type="InterPro" id="IPR000571">
    <property type="entry name" value="Znf_CCCH"/>
</dbReference>
<comment type="caution">
    <text evidence="9">The sequence shown here is derived from an EMBL/GenBank/DDBJ whole genome shotgun (WGS) entry which is preliminary data.</text>
</comment>
<keyword evidence="5" id="KW-0238">DNA-binding</keyword>
<evidence type="ECO:0000256" key="2">
    <source>
        <dbReference type="ARBA" id="ARBA00022737"/>
    </source>
</evidence>
<reference evidence="9" key="1">
    <citation type="submission" date="2021-03" db="EMBL/GenBank/DDBJ databases">
        <authorList>
            <person name="Li Z."/>
            <person name="Yang C."/>
        </authorList>
    </citation>
    <scope>NUCLEOTIDE SEQUENCE</scope>
    <source>
        <strain evidence="9">Dzin_1.0</strain>
        <tissue evidence="9">Leaf</tissue>
    </source>
</reference>
<reference evidence="9" key="2">
    <citation type="journal article" date="2022" name="Hortic Res">
        <title>The genome of Dioscorea zingiberensis sheds light on the biosynthesis, origin and evolution of the medicinally important diosgenin saponins.</title>
        <authorList>
            <person name="Li Y."/>
            <person name="Tan C."/>
            <person name="Li Z."/>
            <person name="Guo J."/>
            <person name="Li S."/>
            <person name="Chen X."/>
            <person name="Wang C."/>
            <person name="Dai X."/>
            <person name="Yang H."/>
            <person name="Song W."/>
            <person name="Hou L."/>
            <person name="Xu J."/>
            <person name="Tong Z."/>
            <person name="Xu A."/>
            <person name="Yuan X."/>
            <person name="Wang W."/>
            <person name="Yang Q."/>
            <person name="Chen L."/>
            <person name="Sun Z."/>
            <person name="Wang K."/>
            <person name="Pan B."/>
            <person name="Chen J."/>
            <person name="Bao Y."/>
            <person name="Liu F."/>
            <person name="Qi X."/>
            <person name="Gang D.R."/>
            <person name="Wen J."/>
            <person name="Li J."/>
        </authorList>
    </citation>
    <scope>NUCLEOTIDE SEQUENCE</scope>
    <source>
        <strain evidence="9">Dzin_1.0</strain>
    </source>
</reference>
<dbReference type="GO" id="GO:0008270">
    <property type="term" value="F:zinc ion binding"/>
    <property type="evidence" value="ECO:0007669"/>
    <property type="project" value="UniProtKB-KW"/>
</dbReference>
<feature type="compositionally biased region" description="Basic residues" evidence="7">
    <location>
        <begin position="442"/>
        <end position="458"/>
    </location>
</feature>
<feature type="zinc finger region" description="C3H1-type" evidence="6">
    <location>
        <begin position="50"/>
        <end position="76"/>
    </location>
</feature>